<dbReference type="InterPro" id="IPR036388">
    <property type="entry name" value="WH-like_DNA-bd_sf"/>
</dbReference>
<name>A0A6A6HM68_VIRVR</name>
<dbReference type="GO" id="GO:0016787">
    <property type="term" value="F:hydrolase activity"/>
    <property type="evidence" value="ECO:0007669"/>
    <property type="project" value="UniProtKB-KW"/>
</dbReference>
<evidence type="ECO:0000256" key="6">
    <source>
        <dbReference type="ARBA" id="ARBA00023235"/>
    </source>
</evidence>
<evidence type="ECO:0000256" key="3">
    <source>
        <dbReference type="ARBA" id="ARBA00022801"/>
    </source>
</evidence>
<evidence type="ECO:0000259" key="12">
    <source>
        <dbReference type="PROSITE" id="PS51192"/>
    </source>
</evidence>
<reference evidence="14" key="1">
    <citation type="journal article" date="2020" name="Stud. Mycol.">
        <title>101 Dothideomycetes genomes: a test case for predicting lifestyles and emergence of pathogens.</title>
        <authorList>
            <person name="Haridas S."/>
            <person name="Albert R."/>
            <person name="Binder M."/>
            <person name="Bloem J."/>
            <person name="Labutti K."/>
            <person name="Salamov A."/>
            <person name="Andreopoulos B."/>
            <person name="Baker S."/>
            <person name="Barry K."/>
            <person name="Bills G."/>
            <person name="Bluhm B."/>
            <person name="Cannon C."/>
            <person name="Castanera R."/>
            <person name="Culley D."/>
            <person name="Daum C."/>
            <person name="Ezra D."/>
            <person name="Gonzalez J."/>
            <person name="Henrissat B."/>
            <person name="Kuo A."/>
            <person name="Liang C."/>
            <person name="Lipzen A."/>
            <person name="Lutzoni F."/>
            <person name="Magnuson J."/>
            <person name="Mondo S."/>
            <person name="Nolan M."/>
            <person name="Ohm R."/>
            <person name="Pangilinan J."/>
            <person name="Park H.-J."/>
            <person name="Ramirez L."/>
            <person name="Alfaro M."/>
            <person name="Sun H."/>
            <person name="Tritt A."/>
            <person name="Yoshinaga Y."/>
            <person name="Zwiers L.-H."/>
            <person name="Turgeon B."/>
            <person name="Goodwin S."/>
            <person name="Spatafora J."/>
            <person name="Crous P."/>
            <person name="Grigoriev I."/>
        </authorList>
    </citation>
    <scope>NUCLEOTIDE SEQUENCE</scope>
    <source>
        <strain evidence="14">Tuck. ex Michener</strain>
    </source>
</reference>
<evidence type="ECO:0000259" key="13">
    <source>
        <dbReference type="PROSITE" id="PS51194"/>
    </source>
</evidence>
<dbReference type="InterPro" id="IPR001650">
    <property type="entry name" value="Helicase_C-like"/>
</dbReference>
<dbReference type="OrthoDB" id="5575at2759"/>
<dbReference type="GO" id="GO:0003676">
    <property type="term" value="F:nucleic acid binding"/>
    <property type="evidence" value="ECO:0007669"/>
    <property type="project" value="InterPro"/>
</dbReference>
<evidence type="ECO:0000256" key="1">
    <source>
        <dbReference type="ARBA" id="ARBA00010140"/>
    </source>
</evidence>
<dbReference type="InterPro" id="IPR014001">
    <property type="entry name" value="Helicase_ATP-bd"/>
</dbReference>
<dbReference type="SMART" id="SM00487">
    <property type="entry name" value="DEXDc"/>
    <property type="match status" value="1"/>
</dbReference>
<feature type="domain" description="Helicase C-terminal" evidence="13">
    <location>
        <begin position="407"/>
        <end position="597"/>
    </location>
</feature>
<dbReference type="PROSITE" id="PS51192">
    <property type="entry name" value="HELICASE_ATP_BIND_1"/>
    <property type="match status" value="1"/>
</dbReference>
<evidence type="ECO:0000256" key="7">
    <source>
        <dbReference type="ARBA" id="ARBA00023254"/>
    </source>
</evidence>
<evidence type="ECO:0000256" key="11">
    <source>
        <dbReference type="SAM" id="MobiDB-lite"/>
    </source>
</evidence>
<dbReference type="Pfam" id="PF02889">
    <property type="entry name" value="Sec63"/>
    <property type="match status" value="1"/>
</dbReference>
<feature type="region of interest" description="Disordered" evidence="11">
    <location>
        <begin position="1067"/>
        <end position="1109"/>
    </location>
</feature>
<keyword evidence="3 14" id="KW-0378">Hydrolase</keyword>
<dbReference type="EC" id="5.6.2.4" evidence="9"/>
<dbReference type="InterPro" id="IPR027417">
    <property type="entry name" value="P-loop_NTPase"/>
</dbReference>
<dbReference type="InterPro" id="IPR052247">
    <property type="entry name" value="Meiotic_Crossover_Helicase"/>
</dbReference>
<feature type="compositionally biased region" description="Polar residues" evidence="11">
    <location>
        <begin position="1313"/>
        <end position="1324"/>
    </location>
</feature>
<dbReference type="InterPro" id="IPR057842">
    <property type="entry name" value="WH_MER3"/>
</dbReference>
<feature type="compositionally biased region" description="Basic and acidic residues" evidence="11">
    <location>
        <begin position="1013"/>
        <end position="1027"/>
    </location>
</feature>
<feature type="compositionally biased region" description="Polar residues" evidence="11">
    <location>
        <begin position="1294"/>
        <end position="1303"/>
    </location>
</feature>
<sequence>MEDSVFDMLDAMEAQDDGICSPSNGPIAVRRHHYMGSDCDPALLHSSINNQTINQGRPAVRAEQMPLDAFESAAEPKRLRSSSPGVYQTPSSPAFKAGQRRHAQRGQEVRSDNDHELNADDHMELLGTATISEHPFRPEYIGSKITTRQNPTTSQRTPVVRGINLIATTDLPDRFRPIFPFRLLNAIQSKCFDTIFHSNDNFVLASPTGSGKTVVFELAICRVIASFPSDNFKVVYQAPTKSLCAERQKDWQAKFGPLGAICVEITGDTDQTQMKRIGGASIIVTTPEKWDSMTRKWKDHQRLMQLVRLFLIDEVHIVKENRGATLEAVVSRMKTATDNVRFIALSATVPNSDDVAKWLGRGSNHPELPAARETFGEDFRPVELKKYVAGFPSNGNDFQFDKHLDGKLTDLIAKHTQRKPIMVFCSTRKSTETTAGLLSNWWSAQNLRERCWISPRKPITVEDAGLQACVPASVAFHHAGLHQSDRHAVEKAFLDGEIYVICCTSTLAVGVNLPCHFVIIKNTVTYQNQNGLGREYSDLEIMQMLGRAGRPQFDDSAVAVIMTRSERAQHFEKMVSGQEILESCLHVNLIEHLNAEIGLGTIHDIDTARTWLRGTFLHVRLPKNPDHYRLEGDTKDRFNLDGHIERILNKNIDSLLEHELIQSSPKLQCSKYGDAMARYYVQFETMKFIIGLPAKARISEILSAIAQAVEFQEIRFRSGEKPIYKEINQSTSTKFPIPVDLAMRAHKVSLIIQAVLGSIEFPGNHSQPKMRLQHQTEQAIVFQHVHRLIRCIIDCQLSRGDSTGSRNALMLARSLAARAWDDSPLQLKQLEKIGIVAVRKLVAAGVRTIEELETAEAQRIETILGRAPPFGIRLLDHVKAFPKLRVSVQMQGQPKRKPDGSVIVNIRAEIGFINETPPAKFNNRDIYVCFLAETSDGRKMHFCRIKASRLTKDFEIPFSATLTNSSQTVACYVMCDEVGKSAPSQAGTMRHVLLNLGISPQMFPFQGVPEVAQRPESRRKTRMERPNTSKPRSRNGLDEFGDGDIADSDLIQAAAANSDFVHIDKLEQQHHSQERSAPTTGSKRRKIDQGRPATHFQQNPPARLDNGRWPCKHRCKDKMVCKHLCCREGLDAPPKVSKAEIAHKASSTHEDLDQRSKQHTITRSFPRQANSSQPAPAPTERSTVEDIDLTGNSGNGQKHHSHVQLLDHDREAQVMNIDSRTTPEDDSSLFQELDNLPHLPPAASPKQSSLFAAGNEPEPGEDAIPLSNLEQQVSPQEPDLETLSGRGNWLFHGDSSTPATVQGSMPELKSPEHIQSNTRSTQGLDATGNVPFARDLEQPSPSDLTASKAVPELASHANAEDEKPPDRFEGIEAWVREEFGDIIELV</sequence>
<dbReference type="InterPro" id="IPR011545">
    <property type="entry name" value="DEAD/DEAH_box_helicase_dom"/>
</dbReference>
<comment type="catalytic activity">
    <reaction evidence="8">
        <text>Couples ATP hydrolysis with the unwinding of duplex DNA by translocating in the 3'-5' direction.</text>
        <dbReference type="EC" id="5.6.2.4"/>
    </reaction>
</comment>
<dbReference type="Pfam" id="PF00270">
    <property type="entry name" value="DEAD"/>
    <property type="match status" value="1"/>
</dbReference>
<dbReference type="FunFam" id="1.10.3380.10:FF:000012">
    <property type="entry name" value="DEAD/DEAH box DNA helicase"/>
    <property type="match status" value="1"/>
</dbReference>
<organism evidence="14 15">
    <name type="scientific">Viridothelium virens</name>
    <name type="common">Speckled blister lichen</name>
    <name type="synonym">Trypethelium virens</name>
    <dbReference type="NCBI Taxonomy" id="1048519"/>
    <lineage>
        <taxon>Eukaryota</taxon>
        <taxon>Fungi</taxon>
        <taxon>Dikarya</taxon>
        <taxon>Ascomycota</taxon>
        <taxon>Pezizomycotina</taxon>
        <taxon>Dothideomycetes</taxon>
        <taxon>Dothideomycetes incertae sedis</taxon>
        <taxon>Trypetheliales</taxon>
        <taxon>Trypetheliaceae</taxon>
        <taxon>Viridothelium</taxon>
    </lineage>
</organism>
<feature type="compositionally biased region" description="Polar residues" evidence="11">
    <location>
        <begin position="81"/>
        <end position="92"/>
    </location>
</feature>
<dbReference type="PROSITE" id="PS51194">
    <property type="entry name" value="HELICASE_CTER"/>
    <property type="match status" value="1"/>
</dbReference>
<keyword evidence="6" id="KW-0413">Isomerase</keyword>
<feature type="compositionally biased region" description="Polar residues" evidence="11">
    <location>
        <begin position="1159"/>
        <end position="1174"/>
    </location>
</feature>
<feature type="compositionally biased region" description="Basic and acidic residues" evidence="11">
    <location>
        <begin position="1358"/>
        <end position="1367"/>
    </location>
</feature>
<dbReference type="SUPFAM" id="SSF46785">
    <property type="entry name" value="Winged helix' DNA-binding domain"/>
    <property type="match status" value="1"/>
</dbReference>
<dbReference type="InterPro" id="IPR004179">
    <property type="entry name" value="Sec63-dom"/>
</dbReference>
<keyword evidence="2" id="KW-0547">Nucleotide-binding</keyword>
<dbReference type="Proteomes" id="UP000800092">
    <property type="component" value="Unassembled WGS sequence"/>
</dbReference>
<dbReference type="PANTHER" id="PTHR47835:SF3">
    <property type="entry name" value="HELICASE FOR MEIOSIS 1"/>
    <property type="match status" value="1"/>
</dbReference>
<dbReference type="FunFam" id="1.10.10.10:FF:000012">
    <property type="entry name" value="U5 small nuclear ribonucleoprotein helicase"/>
    <property type="match status" value="1"/>
</dbReference>
<evidence type="ECO:0000256" key="10">
    <source>
        <dbReference type="ARBA" id="ARBA00048988"/>
    </source>
</evidence>
<feature type="region of interest" description="Disordered" evidence="11">
    <location>
        <begin position="73"/>
        <end position="118"/>
    </location>
</feature>
<proteinExistence type="inferred from homology"/>
<gene>
    <name evidence="14" type="ORF">EV356DRAFT_523907</name>
</gene>
<dbReference type="Pfam" id="PF00271">
    <property type="entry name" value="Helicase_C"/>
    <property type="match status" value="1"/>
</dbReference>
<feature type="domain" description="Helicase ATP-binding" evidence="12">
    <location>
        <begin position="193"/>
        <end position="367"/>
    </location>
</feature>
<evidence type="ECO:0000256" key="5">
    <source>
        <dbReference type="ARBA" id="ARBA00022840"/>
    </source>
</evidence>
<dbReference type="InterPro" id="IPR036390">
    <property type="entry name" value="WH_DNA-bd_sf"/>
</dbReference>
<dbReference type="GO" id="GO:0005524">
    <property type="term" value="F:ATP binding"/>
    <property type="evidence" value="ECO:0007669"/>
    <property type="project" value="UniProtKB-KW"/>
</dbReference>
<comment type="catalytic activity">
    <reaction evidence="10">
        <text>ATP + H2O = ADP + phosphate + H(+)</text>
        <dbReference type="Rhea" id="RHEA:13065"/>
        <dbReference type="ChEBI" id="CHEBI:15377"/>
        <dbReference type="ChEBI" id="CHEBI:15378"/>
        <dbReference type="ChEBI" id="CHEBI:30616"/>
        <dbReference type="ChEBI" id="CHEBI:43474"/>
        <dbReference type="ChEBI" id="CHEBI:456216"/>
        <dbReference type="EC" id="5.6.2.4"/>
    </reaction>
</comment>
<feature type="compositionally biased region" description="Basic and acidic residues" evidence="11">
    <location>
        <begin position="105"/>
        <end position="118"/>
    </location>
</feature>
<dbReference type="SMART" id="SM00973">
    <property type="entry name" value="Sec63"/>
    <property type="match status" value="1"/>
</dbReference>
<evidence type="ECO:0000256" key="8">
    <source>
        <dbReference type="ARBA" id="ARBA00034617"/>
    </source>
</evidence>
<feature type="region of interest" description="Disordered" evidence="11">
    <location>
        <begin position="1006"/>
        <end position="1043"/>
    </location>
</feature>
<dbReference type="Gene3D" id="1.10.10.10">
    <property type="entry name" value="Winged helix-like DNA-binding domain superfamily/Winged helix DNA-binding domain"/>
    <property type="match status" value="1"/>
</dbReference>
<protein>
    <recommendedName>
        <fullName evidence="9">DNA 3'-5' helicase</fullName>
        <ecNumber evidence="9">5.6.2.4</ecNumber>
    </recommendedName>
</protein>
<evidence type="ECO:0000256" key="9">
    <source>
        <dbReference type="ARBA" id="ARBA00034808"/>
    </source>
</evidence>
<dbReference type="EMBL" id="ML991773">
    <property type="protein sequence ID" value="KAF2239234.1"/>
    <property type="molecule type" value="Genomic_DNA"/>
</dbReference>
<dbReference type="Pfam" id="PF23445">
    <property type="entry name" value="WHD_SNRNP200"/>
    <property type="match status" value="1"/>
</dbReference>
<feature type="compositionally biased region" description="Basic and acidic residues" evidence="11">
    <location>
        <begin position="1137"/>
        <end position="1156"/>
    </location>
</feature>
<evidence type="ECO:0000256" key="2">
    <source>
        <dbReference type="ARBA" id="ARBA00022741"/>
    </source>
</evidence>
<dbReference type="CDD" id="cd18795">
    <property type="entry name" value="SF2_C_Ski2"/>
    <property type="match status" value="1"/>
</dbReference>
<dbReference type="SMART" id="SM00490">
    <property type="entry name" value="HELICc"/>
    <property type="match status" value="1"/>
</dbReference>
<keyword evidence="5" id="KW-0067">ATP-binding</keyword>
<dbReference type="SUPFAM" id="SSF52540">
    <property type="entry name" value="P-loop containing nucleoside triphosphate hydrolases"/>
    <property type="match status" value="1"/>
</dbReference>
<keyword evidence="7" id="KW-0469">Meiosis</keyword>
<dbReference type="GO" id="GO:0043138">
    <property type="term" value="F:3'-5' DNA helicase activity"/>
    <property type="evidence" value="ECO:0007669"/>
    <property type="project" value="UniProtKB-EC"/>
</dbReference>
<evidence type="ECO:0000256" key="4">
    <source>
        <dbReference type="ARBA" id="ARBA00022806"/>
    </source>
</evidence>
<dbReference type="GO" id="GO:0051321">
    <property type="term" value="P:meiotic cell cycle"/>
    <property type="evidence" value="ECO:0007669"/>
    <property type="project" value="UniProtKB-KW"/>
</dbReference>
<feature type="region of interest" description="Disordered" evidence="11">
    <location>
        <begin position="1137"/>
        <end position="1367"/>
    </location>
</feature>
<dbReference type="SUPFAM" id="SSF158702">
    <property type="entry name" value="Sec63 N-terminal domain-like"/>
    <property type="match status" value="1"/>
</dbReference>
<evidence type="ECO:0000313" key="15">
    <source>
        <dbReference type="Proteomes" id="UP000800092"/>
    </source>
</evidence>
<comment type="similarity">
    <text evidence="1">Belongs to the helicase family. SKI2 subfamily.</text>
</comment>
<dbReference type="Gene3D" id="1.10.3380.10">
    <property type="entry name" value="Sec63 N-terminal domain-like domain"/>
    <property type="match status" value="1"/>
</dbReference>
<accession>A0A6A6HM68</accession>
<dbReference type="Gene3D" id="3.40.50.300">
    <property type="entry name" value="P-loop containing nucleotide triphosphate hydrolases"/>
    <property type="match status" value="2"/>
</dbReference>
<keyword evidence="15" id="KW-1185">Reference proteome</keyword>
<dbReference type="PANTHER" id="PTHR47835">
    <property type="entry name" value="HFM1, ATP DEPENDENT DNA HELICASE HOMOLOG"/>
    <property type="match status" value="1"/>
</dbReference>
<keyword evidence="4" id="KW-0347">Helicase</keyword>
<evidence type="ECO:0000313" key="14">
    <source>
        <dbReference type="EMBL" id="KAF2239234.1"/>
    </source>
</evidence>